<evidence type="ECO:0000313" key="4">
    <source>
        <dbReference type="EMBL" id="QEH32857.1"/>
    </source>
</evidence>
<dbReference type="Gene3D" id="1.10.1130.10">
    <property type="entry name" value="Flavocytochrome C3, Chain A"/>
    <property type="match status" value="1"/>
</dbReference>
<name>A0A5B9VXZ0_9BACT</name>
<accession>A0A5B9VXZ0</accession>
<dbReference type="SMART" id="SM00028">
    <property type="entry name" value="TPR"/>
    <property type="match status" value="2"/>
</dbReference>
<dbReference type="InterPro" id="IPR036280">
    <property type="entry name" value="Multihaem_cyt_sf"/>
</dbReference>
<dbReference type="AlphaFoldDB" id="A0A5B9VXZ0"/>
<feature type="region of interest" description="Disordered" evidence="3">
    <location>
        <begin position="313"/>
        <end position="351"/>
    </location>
</feature>
<dbReference type="Pfam" id="PF13432">
    <property type="entry name" value="TPR_16"/>
    <property type="match status" value="2"/>
</dbReference>
<evidence type="ECO:0000313" key="5">
    <source>
        <dbReference type="Proteomes" id="UP000324233"/>
    </source>
</evidence>
<dbReference type="InterPro" id="IPR019734">
    <property type="entry name" value="TPR_rpt"/>
</dbReference>
<dbReference type="InterPro" id="IPR051829">
    <property type="entry name" value="Multiheme_Cytochr_ET"/>
</dbReference>
<protein>
    <submittedName>
        <fullName evidence="4">Tetratricopeptide repeat protein</fullName>
    </submittedName>
</protein>
<evidence type="ECO:0000256" key="2">
    <source>
        <dbReference type="PROSITE-ProRule" id="PRU00339"/>
    </source>
</evidence>
<evidence type="ECO:0000256" key="1">
    <source>
        <dbReference type="ARBA" id="ARBA00022729"/>
    </source>
</evidence>
<dbReference type="KEGG" id="agv:OJF2_13420"/>
<dbReference type="PANTHER" id="PTHR35038:SF8">
    <property type="entry name" value="C-TYPE POLYHEME CYTOCHROME OMCC"/>
    <property type="match status" value="1"/>
</dbReference>
<sequence length="621" mass="66261">MGGRIVRALAVAALLGLVGGAAWWVMSRATARPAFDPLAEGRSAYDRGDFRRAAALARDRLKAEPGNPEAVRLLARSSARQGRHDVATGLFDRLGVGNWEAEDLFLAAAGHESRGEKDPAYDALRKAIERDPHHPDTLFVLARLDAREDNPYAAAELAGRLAGVPGWEARGEALLGTVLADLSDPAGAAGALERALRLDPSLKGATFSPAEARRALARDHLISGRPDLARAALGGLPEEDRTASWLLSRVLLQEGRTSEAVEALKRAGPGARGEVTAPEPAPFVGAGRCVECHRDIASLQMASHHARTFSPPAAARRLPLPDRPTTDPHDPTVSHAFPRAGGEAAAETRRGDDDVARAVIAYALGSGARARTWIGQDDAGLYRELRLTRYRGGIWDVTTGIDPQPRPADAHNFLGKPLSADGLRHCLFCHTTDFRAARDREGPTAADPAIGCERCHGPGGNHLRAVADAFPDPSIGRPRLASDEEVTRLCGTCHSPRGQAASPDSATAARFQVTSMSWSRCYTESAGHLSCLTCHDPHRDAEHSAAFYEARCLACHSTQPPPSPAPASASRTRPAALPAGKKPVSCPVNPTSDCIRCHMPAVDVAVPHVKYTDHHIRSRQD</sequence>
<organism evidence="4 5">
    <name type="scientific">Aquisphaera giovannonii</name>
    <dbReference type="NCBI Taxonomy" id="406548"/>
    <lineage>
        <taxon>Bacteria</taxon>
        <taxon>Pseudomonadati</taxon>
        <taxon>Planctomycetota</taxon>
        <taxon>Planctomycetia</taxon>
        <taxon>Isosphaerales</taxon>
        <taxon>Isosphaeraceae</taxon>
        <taxon>Aquisphaera</taxon>
    </lineage>
</organism>
<dbReference type="Gene3D" id="1.25.40.10">
    <property type="entry name" value="Tetratricopeptide repeat domain"/>
    <property type="match status" value="2"/>
</dbReference>
<keyword evidence="1" id="KW-0732">Signal</keyword>
<proteinExistence type="predicted"/>
<dbReference type="SUPFAM" id="SSF48452">
    <property type="entry name" value="TPR-like"/>
    <property type="match status" value="2"/>
</dbReference>
<evidence type="ECO:0000256" key="3">
    <source>
        <dbReference type="SAM" id="MobiDB-lite"/>
    </source>
</evidence>
<dbReference type="RefSeq" id="WP_148592343.1">
    <property type="nucleotide sequence ID" value="NZ_CP042997.1"/>
</dbReference>
<keyword evidence="2" id="KW-0802">TPR repeat</keyword>
<dbReference type="EMBL" id="CP042997">
    <property type="protein sequence ID" value="QEH32857.1"/>
    <property type="molecule type" value="Genomic_DNA"/>
</dbReference>
<reference evidence="4 5" key="1">
    <citation type="submission" date="2019-08" db="EMBL/GenBank/DDBJ databases">
        <title>Deep-cultivation of Planctomycetes and their phenomic and genomic characterization uncovers novel biology.</title>
        <authorList>
            <person name="Wiegand S."/>
            <person name="Jogler M."/>
            <person name="Boedeker C."/>
            <person name="Pinto D."/>
            <person name="Vollmers J."/>
            <person name="Rivas-Marin E."/>
            <person name="Kohn T."/>
            <person name="Peeters S.H."/>
            <person name="Heuer A."/>
            <person name="Rast P."/>
            <person name="Oberbeckmann S."/>
            <person name="Bunk B."/>
            <person name="Jeske O."/>
            <person name="Meyerdierks A."/>
            <person name="Storesund J.E."/>
            <person name="Kallscheuer N."/>
            <person name="Luecker S."/>
            <person name="Lage O.M."/>
            <person name="Pohl T."/>
            <person name="Merkel B.J."/>
            <person name="Hornburger P."/>
            <person name="Mueller R.-W."/>
            <person name="Bruemmer F."/>
            <person name="Labrenz M."/>
            <person name="Spormann A.M."/>
            <person name="Op den Camp H."/>
            <person name="Overmann J."/>
            <person name="Amann R."/>
            <person name="Jetten M.S.M."/>
            <person name="Mascher T."/>
            <person name="Medema M.H."/>
            <person name="Devos D.P."/>
            <person name="Kaster A.-K."/>
            <person name="Ovreas L."/>
            <person name="Rohde M."/>
            <person name="Galperin M.Y."/>
            <person name="Jogler C."/>
        </authorList>
    </citation>
    <scope>NUCLEOTIDE SEQUENCE [LARGE SCALE GENOMIC DNA]</scope>
    <source>
        <strain evidence="4 5">OJF2</strain>
    </source>
</reference>
<gene>
    <name evidence="4" type="ORF">OJF2_13420</name>
</gene>
<dbReference type="OrthoDB" id="244982at2"/>
<dbReference type="PROSITE" id="PS50005">
    <property type="entry name" value="TPR"/>
    <property type="match status" value="1"/>
</dbReference>
<dbReference type="Proteomes" id="UP000324233">
    <property type="component" value="Chromosome"/>
</dbReference>
<feature type="repeat" description="TPR" evidence="2">
    <location>
        <begin position="101"/>
        <end position="134"/>
    </location>
</feature>
<feature type="compositionally biased region" description="Low complexity" evidence="3">
    <location>
        <begin position="566"/>
        <end position="579"/>
    </location>
</feature>
<dbReference type="InterPro" id="IPR011990">
    <property type="entry name" value="TPR-like_helical_dom_sf"/>
</dbReference>
<dbReference type="SUPFAM" id="SSF48695">
    <property type="entry name" value="Multiheme cytochromes"/>
    <property type="match status" value="1"/>
</dbReference>
<dbReference type="PANTHER" id="PTHR35038">
    <property type="entry name" value="DISSIMILATORY SULFITE REDUCTASE SIRA"/>
    <property type="match status" value="1"/>
</dbReference>
<keyword evidence="5" id="KW-1185">Reference proteome</keyword>
<feature type="region of interest" description="Disordered" evidence="3">
    <location>
        <begin position="559"/>
        <end position="582"/>
    </location>
</feature>